<dbReference type="NCBIfam" id="NF033656">
    <property type="entry name" value="DMQ_monoox_COQ7"/>
    <property type="match status" value="1"/>
</dbReference>
<comment type="subcellular location">
    <subcellularLocation>
        <location evidence="9">Cell membrane</location>
        <topology evidence="9">Peripheral membrane protein</topology>
    </subcellularLocation>
</comment>
<dbReference type="EC" id="1.14.99.60" evidence="9"/>
<dbReference type="PANTHER" id="PTHR11237">
    <property type="entry name" value="COENZYME Q10 BIOSYNTHESIS PROTEIN 7"/>
    <property type="match status" value="1"/>
</dbReference>
<gene>
    <name evidence="9 10" type="primary">coq7</name>
    <name evidence="10" type="ORF">HS961_06435</name>
</gene>
<evidence type="ECO:0000256" key="2">
    <source>
        <dbReference type="ARBA" id="ARBA00022475"/>
    </source>
</evidence>
<dbReference type="EMBL" id="CP058554">
    <property type="protein sequence ID" value="QMV72502.1"/>
    <property type="molecule type" value="Genomic_DNA"/>
</dbReference>
<sequence>MQDRLLSAADTALRTLFATPHAAHPSPATGIPEADLSAEEKKLSASYMRVNHVGEVCAQALYTAQAMVTRDEQLREHLLEAAQEEMDHLAWTHQRLQDLGERPSILNPLWFAGAFLIGTVAAKVSDRASLGFVEETENQVSLHLQSHLELLPVHDAPSRAVVSQMKADEERHAAAAVDAGALPVPLPARMLMKIASKVMTVTAHRI</sequence>
<dbReference type="GO" id="GO:0046872">
    <property type="term" value="F:metal ion binding"/>
    <property type="evidence" value="ECO:0007669"/>
    <property type="project" value="UniProtKB-KW"/>
</dbReference>
<dbReference type="PANTHER" id="PTHR11237:SF4">
    <property type="entry name" value="5-DEMETHOXYUBIQUINONE HYDROXYLASE, MITOCHONDRIAL"/>
    <property type="match status" value="1"/>
</dbReference>
<dbReference type="AlphaFoldDB" id="A0A7G5EES7"/>
<dbReference type="InterPro" id="IPR009078">
    <property type="entry name" value="Ferritin-like_SF"/>
</dbReference>
<evidence type="ECO:0000256" key="7">
    <source>
        <dbReference type="ARBA" id="ARBA00023033"/>
    </source>
</evidence>
<dbReference type="CDD" id="cd01042">
    <property type="entry name" value="DMQH"/>
    <property type="match status" value="1"/>
</dbReference>
<evidence type="ECO:0000256" key="8">
    <source>
        <dbReference type="ARBA" id="ARBA00023136"/>
    </source>
</evidence>
<feature type="binding site" evidence="9">
    <location>
        <position position="169"/>
    </location>
    <ligand>
        <name>Fe cation</name>
        <dbReference type="ChEBI" id="CHEBI:24875"/>
        <label>2</label>
    </ligand>
</feature>
<keyword evidence="7 9" id="KW-0503">Monooxygenase</keyword>
<comment type="similarity">
    <text evidence="9">Belongs to the COQ7 family.</text>
</comment>
<feature type="binding site" evidence="9">
    <location>
        <position position="137"/>
    </location>
    <ligand>
        <name>Fe cation</name>
        <dbReference type="ChEBI" id="CHEBI:24875"/>
        <label>2</label>
    </ligand>
</feature>
<dbReference type="Gene3D" id="1.20.1260.10">
    <property type="match status" value="1"/>
</dbReference>
<dbReference type="RefSeq" id="WP_182326921.1">
    <property type="nucleotide sequence ID" value="NZ_CP058554.1"/>
</dbReference>
<dbReference type="SUPFAM" id="SSF47240">
    <property type="entry name" value="Ferritin-like"/>
    <property type="match status" value="1"/>
</dbReference>
<keyword evidence="3 9" id="KW-0831">Ubiquinone biosynthesis</keyword>
<dbReference type="HAMAP" id="MF_01658">
    <property type="entry name" value="COQ7"/>
    <property type="match status" value="1"/>
</dbReference>
<dbReference type="InterPro" id="IPR047809">
    <property type="entry name" value="COQ7_proteobact"/>
</dbReference>
<dbReference type="GO" id="GO:0006744">
    <property type="term" value="P:ubiquinone biosynthetic process"/>
    <property type="evidence" value="ECO:0007669"/>
    <property type="project" value="UniProtKB-UniRule"/>
</dbReference>
<evidence type="ECO:0000313" key="10">
    <source>
        <dbReference type="EMBL" id="QMV72502.1"/>
    </source>
</evidence>
<reference evidence="10 11" key="1">
    <citation type="journal article" date="2020" name="G3 (Bethesda)">
        <title>CeMbio - The Caenorhabditis elegans Microbiome Resource.</title>
        <authorList>
            <person name="Dirksen P."/>
            <person name="Assie A."/>
            <person name="Zimmermann J."/>
            <person name="Zhang F."/>
            <person name="Tietje A.M."/>
            <person name="Marsh S.A."/>
            <person name="Felix M.A."/>
            <person name="Shapira M."/>
            <person name="Kaleta C."/>
            <person name="Schulenburg H."/>
            <person name="Samuel B."/>
        </authorList>
    </citation>
    <scope>NUCLEOTIDE SEQUENCE [LARGE SCALE GENOMIC DNA]</scope>
    <source>
        <strain evidence="10 11">BIGb0172</strain>
    </source>
</reference>
<evidence type="ECO:0000256" key="9">
    <source>
        <dbReference type="HAMAP-Rule" id="MF_01658"/>
    </source>
</evidence>
<evidence type="ECO:0000256" key="3">
    <source>
        <dbReference type="ARBA" id="ARBA00022688"/>
    </source>
</evidence>
<feature type="binding site" evidence="9">
    <location>
        <position position="172"/>
    </location>
    <ligand>
        <name>Fe cation</name>
        <dbReference type="ChEBI" id="CHEBI:24875"/>
        <label>2</label>
    </ligand>
</feature>
<organism evidence="10 11">
    <name type="scientific">Comamonas piscis</name>
    <dbReference type="NCBI Taxonomy" id="1562974"/>
    <lineage>
        <taxon>Bacteria</taxon>
        <taxon>Pseudomonadati</taxon>
        <taxon>Pseudomonadota</taxon>
        <taxon>Betaproteobacteria</taxon>
        <taxon>Burkholderiales</taxon>
        <taxon>Comamonadaceae</taxon>
        <taxon>Comamonas</taxon>
    </lineage>
</organism>
<evidence type="ECO:0000313" key="11">
    <source>
        <dbReference type="Proteomes" id="UP000515240"/>
    </source>
</evidence>
<feature type="binding site" evidence="9">
    <location>
        <position position="85"/>
    </location>
    <ligand>
        <name>Fe cation</name>
        <dbReference type="ChEBI" id="CHEBI:24875"/>
        <label>1</label>
    </ligand>
</feature>
<protein>
    <recommendedName>
        <fullName evidence="9">3-demethoxyubiquinol 3-hydroxylase</fullName>
        <shortName evidence="9">DMQ hydroxylase</shortName>
        <ecNumber evidence="9">1.14.99.60</ecNumber>
    </recommendedName>
    <alternativeName>
        <fullName evidence="9">2-nonaprenyl-3-methyl-6-methoxy-1,4-benzoquinol hydroxylase</fullName>
    </alternativeName>
</protein>
<keyword evidence="2 9" id="KW-1003">Cell membrane</keyword>
<feature type="binding site" evidence="9">
    <location>
        <position position="85"/>
    </location>
    <ligand>
        <name>Fe cation</name>
        <dbReference type="ChEBI" id="CHEBI:24875"/>
        <label>2</label>
    </ligand>
</feature>
<dbReference type="GO" id="GO:0005886">
    <property type="term" value="C:plasma membrane"/>
    <property type="evidence" value="ECO:0007669"/>
    <property type="project" value="UniProtKB-SubCell"/>
</dbReference>
<dbReference type="InterPro" id="IPR011566">
    <property type="entry name" value="Ubq_synth_Coq7"/>
</dbReference>
<feature type="binding site" evidence="9">
    <location>
        <position position="55"/>
    </location>
    <ligand>
        <name>Fe cation</name>
        <dbReference type="ChEBI" id="CHEBI:24875"/>
        <label>1</label>
    </ligand>
</feature>
<comment type="catalytic activity">
    <reaction evidence="9">
        <text>a 5-methoxy-2-methyl-3-(all-trans-polyprenyl)benzene-1,4-diol + AH2 + O2 = a 3-demethylubiquinol + A + H2O</text>
        <dbReference type="Rhea" id="RHEA:50908"/>
        <dbReference type="Rhea" id="RHEA-COMP:10859"/>
        <dbReference type="Rhea" id="RHEA-COMP:10914"/>
        <dbReference type="ChEBI" id="CHEBI:13193"/>
        <dbReference type="ChEBI" id="CHEBI:15377"/>
        <dbReference type="ChEBI" id="CHEBI:15379"/>
        <dbReference type="ChEBI" id="CHEBI:17499"/>
        <dbReference type="ChEBI" id="CHEBI:84167"/>
        <dbReference type="ChEBI" id="CHEBI:84422"/>
        <dbReference type="EC" id="1.14.99.60"/>
    </reaction>
</comment>
<comment type="pathway">
    <text evidence="1 9">Cofactor biosynthesis; ubiquinone biosynthesis.</text>
</comment>
<evidence type="ECO:0000256" key="6">
    <source>
        <dbReference type="ARBA" id="ARBA00023004"/>
    </source>
</evidence>
<dbReference type="Pfam" id="PF03232">
    <property type="entry name" value="COQ7"/>
    <property type="match status" value="1"/>
</dbReference>
<comment type="function">
    <text evidence="9">Catalyzes the hydroxylation of 2-nonaprenyl-3-methyl-6-methoxy-1,4-benzoquinol during ubiquinone biosynthesis.</text>
</comment>
<name>A0A7G5EES7_9BURK</name>
<proteinExistence type="inferred from homology"/>
<keyword evidence="11" id="KW-1185">Reference proteome</keyword>
<dbReference type="UniPathway" id="UPA00232"/>
<evidence type="ECO:0000256" key="1">
    <source>
        <dbReference type="ARBA" id="ARBA00004749"/>
    </source>
</evidence>
<keyword evidence="8 9" id="KW-0472">Membrane</keyword>
<dbReference type="GO" id="GO:0008682">
    <property type="term" value="F:3-demethoxyubiquinol 3-hydroxylase activity"/>
    <property type="evidence" value="ECO:0007669"/>
    <property type="project" value="UniProtKB-EC"/>
</dbReference>
<feature type="binding site" evidence="9">
    <location>
        <position position="88"/>
    </location>
    <ligand>
        <name>Fe cation</name>
        <dbReference type="ChEBI" id="CHEBI:24875"/>
        <label>1</label>
    </ligand>
</feature>
<feature type="binding site" evidence="9">
    <location>
        <position position="169"/>
    </location>
    <ligand>
        <name>Fe cation</name>
        <dbReference type="ChEBI" id="CHEBI:24875"/>
        <label>1</label>
    </ligand>
</feature>
<evidence type="ECO:0000256" key="5">
    <source>
        <dbReference type="ARBA" id="ARBA00023002"/>
    </source>
</evidence>
<keyword evidence="5 9" id="KW-0560">Oxidoreductase</keyword>
<dbReference type="InterPro" id="IPR012347">
    <property type="entry name" value="Ferritin-like"/>
</dbReference>
<dbReference type="KEGG" id="cpis:HS961_06435"/>
<evidence type="ECO:0000256" key="4">
    <source>
        <dbReference type="ARBA" id="ARBA00022723"/>
    </source>
</evidence>
<keyword evidence="4 9" id="KW-0479">Metal-binding</keyword>
<dbReference type="Proteomes" id="UP000515240">
    <property type="component" value="Chromosome"/>
</dbReference>
<keyword evidence="6 9" id="KW-0408">Iron</keyword>
<accession>A0A7G5EES7</accession>
<comment type="cofactor">
    <cofactor evidence="9">
        <name>Fe cation</name>
        <dbReference type="ChEBI" id="CHEBI:24875"/>
    </cofactor>
    <text evidence="9">Binds 2 iron ions per subunit.</text>
</comment>